<reference evidence="2 3" key="1">
    <citation type="journal article" date="2019" name="Nat. Commun.">
        <title>The antimicrobial potential of Streptomyces from insect microbiomes.</title>
        <authorList>
            <person name="Chevrette M.G."/>
            <person name="Carlson C.M."/>
            <person name="Ortega H.E."/>
            <person name="Thomas C."/>
            <person name="Ananiev G.E."/>
            <person name="Barns K.J."/>
            <person name="Book A.J."/>
            <person name="Cagnazzo J."/>
            <person name="Carlos C."/>
            <person name="Flanigan W."/>
            <person name="Grubbs K.J."/>
            <person name="Horn H.A."/>
            <person name="Hoffmann F.M."/>
            <person name="Klassen J.L."/>
            <person name="Knack J.J."/>
            <person name="Lewin G.R."/>
            <person name="McDonald B.R."/>
            <person name="Muller L."/>
            <person name="Melo W.G.P."/>
            <person name="Pinto-Tomas A.A."/>
            <person name="Schmitz A."/>
            <person name="Wendt-Pienkowski E."/>
            <person name="Wildman S."/>
            <person name="Zhao M."/>
            <person name="Zhang F."/>
            <person name="Bugni T.S."/>
            <person name="Andes D.R."/>
            <person name="Pupo M.T."/>
            <person name="Currie C.R."/>
        </authorList>
    </citation>
    <scope>NUCLEOTIDE SEQUENCE [LARGE SCALE GENOMIC DNA]</scope>
    <source>
        <strain evidence="2 3">SID5840</strain>
    </source>
</reference>
<accession>A0A7K2IMK0</accession>
<dbReference type="AlphaFoldDB" id="A0A7K2IMK0"/>
<evidence type="ECO:0000313" key="2">
    <source>
        <dbReference type="EMBL" id="MYR31189.1"/>
    </source>
</evidence>
<dbReference type="RefSeq" id="WP_161110177.1">
    <property type="nucleotide sequence ID" value="NZ_WWHY01000001.1"/>
</dbReference>
<feature type="region of interest" description="Disordered" evidence="1">
    <location>
        <begin position="67"/>
        <end position="96"/>
    </location>
</feature>
<name>A0A7K2IMK0_9ACTN</name>
<comment type="caution">
    <text evidence="2">The sequence shown here is derived from an EMBL/GenBank/DDBJ whole genome shotgun (WGS) entry which is preliminary data.</text>
</comment>
<protein>
    <recommendedName>
        <fullName evidence="4">Secreted protein</fullName>
    </recommendedName>
</protein>
<evidence type="ECO:0000256" key="1">
    <source>
        <dbReference type="SAM" id="MobiDB-lite"/>
    </source>
</evidence>
<dbReference type="Proteomes" id="UP000467124">
    <property type="component" value="Unassembled WGS sequence"/>
</dbReference>
<proteinExistence type="predicted"/>
<evidence type="ECO:0000313" key="3">
    <source>
        <dbReference type="Proteomes" id="UP000467124"/>
    </source>
</evidence>
<evidence type="ECO:0008006" key="4">
    <source>
        <dbReference type="Google" id="ProtNLM"/>
    </source>
</evidence>
<dbReference type="EMBL" id="WWHY01000001">
    <property type="protein sequence ID" value="MYR31189.1"/>
    <property type="molecule type" value="Genomic_DNA"/>
</dbReference>
<organism evidence="2 3">
    <name type="scientific">Nocardiopsis alba</name>
    <dbReference type="NCBI Taxonomy" id="53437"/>
    <lineage>
        <taxon>Bacteria</taxon>
        <taxon>Bacillati</taxon>
        <taxon>Actinomycetota</taxon>
        <taxon>Actinomycetes</taxon>
        <taxon>Streptosporangiales</taxon>
        <taxon>Nocardiopsidaceae</taxon>
        <taxon>Nocardiopsis</taxon>
    </lineage>
</organism>
<gene>
    <name evidence="2" type="ORF">GTW20_02600</name>
</gene>
<sequence>MIGRLFYLAAGAVVGGYVVHRVNRARNALTPGGIAERVEGRVGEYKGALRELNEDLAEAVRQEEDELLRRYASGPERRLPRGGTPSESEGRERPRL</sequence>